<dbReference type="GO" id="GO:0016627">
    <property type="term" value="F:oxidoreductase activity, acting on the CH-CH group of donors"/>
    <property type="evidence" value="ECO:0007669"/>
    <property type="project" value="InterPro"/>
</dbReference>
<accession>A0AAE0JZC3</accession>
<sequence length="117" mass="12325">MPSKMARLVPRSLLSNFTRVTPAAAVAFLCSRNPNTYWQERGKAVHRNPREFHAALAKDGWLGLALAKALGGSGLGISGATLVMQTIAESPAGKVRAHGIHANILATQLLATAGISR</sequence>
<dbReference type="InterPro" id="IPR013786">
    <property type="entry name" value="AcylCoA_DH/ox_N"/>
</dbReference>
<dbReference type="AlphaFoldDB" id="A0AAE0JZC3"/>
<evidence type="ECO:0000313" key="3">
    <source>
        <dbReference type="Proteomes" id="UP001287356"/>
    </source>
</evidence>
<reference evidence="2" key="2">
    <citation type="submission" date="2023-06" db="EMBL/GenBank/DDBJ databases">
        <authorList>
            <consortium name="Lawrence Berkeley National Laboratory"/>
            <person name="Haridas S."/>
            <person name="Hensen N."/>
            <person name="Bonometti L."/>
            <person name="Westerberg I."/>
            <person name="Brannstrom I.O."/>
            <person name="Guillou S."/>
            <person name="Cros-Aarteil S."/>
            <person name="Calhoun S."/>
            <person name="Kuo A."/>
            <person name="Mondo S."/>
            <person name="Pangilinan J."/>
            <person name="Riley R."/>
            <person name="Labutti K."/>
            <person name="Andreopoulos B."/>
            <person name="Lipzen A."/>
            <person name="Chen C."/>
            <person name="Yanf M."/>
            <person name="Daum C."/>
            <person name="Ng V."/>
            <person name="Clum A."/>
            <person name="Steindorff A."/>
            <person name="Ohm R."/>
            <person name="Martin F."/>
            <person name="Silar P."/>
            <person name="Natvig D."/>
            <person name="Lalanne C."/>
            <person name="Gautier V."/>
            <person name="Ament-Velasquez S.L."/>
            <person name="Kruys A."/>
            <person name="Hutchinson M.I."/>
            <person name="Powell A.J."/>
            <person name="Barry K."/>
            <person name="Miller A.N."/>
            <person name="Grigoriev I.V."/>
            <person name="Debuchy R."/>
            <person name="Gladieux P."/>
            <person name="Thoren M.H."/>
            <person name="Johannesson H."/>
        </authorList>
    </citation>
    <scope>NUCLEOTIDE SEQUENCE</scope>
    <source>
        <strain evidence="2">CBS 958.72</strain>
    </source>
</reference>
<feature type="domain" description="Acyl-CoA dehydrogenase/oxidase N-terminal" evidence="1">
    <location>
        <begin position="44"/>
        <end position="112"/>
    </location>
</feature>
<dbReference type="Proteomes" id="UP001287356">
    <property type="component" value="Unassembled WGS sequence"/>
</dbReference>
<evidence type="ECO:0000313" key="2">
    <source>
        <dbReference type="EMBL" id="KAK3366815.1"/>
    </source>
</evidence>
<dbReference type="Gene3D" id="1.10.540.10">
    <property type="entry name" value="Acyl-CoA dehydrogenase/oxidase, N-terminal domain"/>
    <property type="match status" value="1"/>
</dbReference>
<evidence type="ECO:0000259" key="1">
    <source>
        <dbReference type="Pfam" id="PF02771"/>
    </source>
</evidence>
<dbReference type="GO" id="GO:0050660">
    <property type="term" value="F:flavin adenine dinucleotide binding"/>
    <property type="evidence" value="ECO:0007669"/>
    <property type="project" value="InterPro"/>
</dbReference>
<organism evidence="2 3">
    <name type="scientific">Lasiosphaeria ovina</name>
    <dbReference type="NCBI Taxonomy" id="92902"/>
    <lineage>
        <taxon>Eukaryota</taxon>
        <taxon>Fungi</taxon>
        <taxon>Dikarya</taxon>
        <taxon>Ascomycota</taxon>
        <taxon>Pezizomycotina</taxon>
        <taxon>Sordariomycetes</taxon>
        <taxon>Sordariomycetidae</taxon>
        <taxon>Sordariales</taxon>
        <taxon>Lasiosphaeriaceae</taxon>
        <taxon>Lasiosphaeria</taxon>
    </lineage>
</organism>
<comment type="caution">
    <text evidence="2">The sequence shown here is derived from an EMBL/GenBank/DDBJ whole genome shotgun (WGS) entry which is preliminary data.</text>
</comment>
<dbReference type="SUPFAM" id="SSF56645">
    <property type="entry name" value="Acyl-CoA dehydrogenase NM domain-like"/>
    <property type="match status" value="1"/>
</dbReference>
<dbReference type="InterPro" id="IPR037069">
    <property type="entry name" value="AcylCoA_DH/ox_N_sf"/>
</dbReference>
<dbReference type="EMBL" id="JAULSN010000007">
    <property type="protein sequence ID" value="KAK3366815.1"/>
    <property type="molecule type" value="Genomic_DNA"/>
</dbReference>
<keyword evidence="3" id="KW-1185">Reference proteome</keyword>
<protein>
    <recommendedName>
        <fullName evidence="1">Acyl-CoA dehydrogenase/oxidase N-terminal domain-containing protein</fullName>
    </recommendedName>
</protein>
<dbReference type="InterPro" id="IPR009100">
    <property type="entry name" value="AcylCoA_DH/oxidase_NM_dom_sf"/>
</dbReference>
<dbReference type="Pfam" id="PF02771">
    <property type="entry name" value="Acyl-CoA_dh_N"/>
    <property type="match status" value="1"/>
</dbReference>
<gene>
    <name evidence="2" type="ORF">B0T24DRAFT_596712</name>
</gene>
<proteinExistence type="predicted"/>
<name>A0AAE0JZC3_9PEZI</name>
<reference evidence="2" key="1">
    <citation type="journal article" date="2023" name="Mol. Phylogenet. Evol.">
        <title>Genome-scale phylogeny and comparative genomics of the fungal order Sordariales.</title>
        <authorList>
            <person name="Hensen N."/>
            <person name="Bonometti L."/>
            <person name="Westerberg I."/>
            <person name="Brannstrom I.O."/>
            <person name="Guillou S."/>
            <person name="Cros-Aarteil S."/>
            <person name="Calhoun S."/>
            <person name="Haridas S."/>
            <person name="Kuo A."/>
            <person name="Mondo S."/>
            <person name="Pangilinan J."/>
            <person name="Riley R."/>
            <person name="LaButti K."/>
            <person name="Andreopoulos B."/>
            <person name="Lipzen A."/>
            <person name="Chen C."/>
            <person name="Yan M."/>
            <person name="Daum C."/>
            <person name="Ng V."/>
            <person name="Clum A."/>
            <person name="Steindorff A."/>
            <person name="Ohm R.A."/>
            <person name="Martin F."/>
            <person name="Silar P."/>
            <person name="Natvig D.O."/>
            <person name="Lalanne C."/>
            <person name="Gautier V."/>
            <person name="Ament-Velasquez S.L."/>
            <person name="Kruys A."/>
            <person name="Hutchinson M.I."/>
            <person name="Powell A.J."/>
            <person name="Barry K."/>
            <person name="Miller A.N."/>
            <person name="Grigoriev I.V."/>
            <person name="Debuchy R."/>
            <person name="Gladieux P."/>
            <person name="Hiltunen Thoren M."/>
            <person name="Johannesson H."/>
        </authorList>
    </citation>
    <scope>NUCLEOTIDE SEQUENCE</scope>
    <source>
        <strain evidence="2">CBS 958.72</strain>
    </source>
</reference>